<evidence type="ECO:0000313" key="9">
    <source>
        <dbReference type="EMBL" id="MBB4136707.1"/>
    </source>
</evidence>
<dbReference type="InterPro" id="IPR011701">
    <property type="entry name" value="MFS"/>
</dbReference>
<keyword evidence="6 7" id="KW-0472">Membrane</keyword>
<keyword evidence="2" id="KW-0813">Transport</keyword>
<evidence type="ECO:0000256" key="2">
    <source>
        <dbReference type="ARBA" id="ARBA00022448"/>
    </source>
</evidence>
<evidence type="ECO:0000256" key="5">
    <source>
        <dbReference type="ARBA" id="ARBA00022989"/>
    </source>
</evidence>
<dbReference type="RefSeq" id="WP_183371656.1">
    <property type="nucleotide sequence ID" value="NZ_BAABHL010000041.1"/>
</dbReference>
<dbReference type="PANTHER" id="PTHR23517">
    <property type="entry name" value="RESISTANCE PROTEIN MDTM, PUTATIVE-RELATED-RELATED"/>
    <property type="match status" value="1"/>
</dbReference>
<evidence type="ECO:0000259" key="8">
    <source>
        <dbReference type="PROSITE" id="PS50850"/>
    </source>
</evidence>
<evidence type="ECO:0000256" key="6">
    <source>
        <dbReference type="ARBA" id="ARBA00023136"/>
    </source>
</evidence>
<keyword evidence="5 7" id="KW-1133">Transmembrane helix</keyword>
<feature type="transmembrane region" description="Helical" evidence="7">
    <location>
        <begin position="269"/>
        <end position="289"/>
    </location>
</feature>
<keyword evidence="10" id="KW-1185">Reference proteome</keyword>
<evidence type="ECO:0000256" key="1">
    <source>
        <dbReference type="ARBA" id="ARBA00004651"/>
    </source>
</evidence>
<protein>
    <submittedName>
        <fullName evidence="9">MFS family permease</fullName>
    </submittedName>
</protein>
<evidence type="ECO:0000313" key="10">
    <source>
        <dbReference type="Proteomes" id="UP000551501"/>
    </source>
</evidence>
<dbReference type="Proteomes" id="UP000551501">
    <property type="component" value="Unassembled WGS sequence"/>
</dbReference>
<dbReference type="PANTHER" id="PTHR23517:SF13">
    <property type="entry name" value="MAJOR FACILITATOR SUPERFAMILY MFS_1"/>
    <property type="match status" value="1"/>
</dbReference>
<dbReference type="Pfam" id="PF07690">
    <property type="entry name" value="MFS_1"/>
    <property type="match status" value="1"/>
</dbReference>
<dbReference type="EMBL" id="JACIFP010000001">
    <property type="protein sequence ID" value="MBB4136707.1"/>
    <property type="molecule type" value="Genomic_DNA"/>
</dbReference>
<accession>A0A840FB29</accession>
<proteinExistence type="predicted"/>
<dbReference type="InterPro" id="IPR020846">
    <property type="entry name" value="MFS_dom"/>
</dbReference>
<feature type="transmembrane region" description="Helical" evidence="7">
    <location>
        <begin position="70"/>
        <end position="90"/>
    </location>
</feature>
<sequence length="393" mass="39716">MSRTAVVATSFAFLVAMIGTTVPTALYPIYADELGFSSLTVTILFAVYACGVFGALLLFGRLSDQIGRRLVLVASLVFAVLSAIMFLIPASLATLIVGRVLSGVSAGLMTGAGTAAIVDLFPSDRRARAGILAVAVNSGGLAIGNLGGGVLADISRSPLVVPFAAHLVLAVIALVGMRLFGEAPGPRGGFVFRVQRLRVPAQIRGAFVRGSLAAGAGFASGGVLTAVTGIFLADDLALTDHALAGFVVFLVFAFVASGQLLARWIPRRWAMPSACAGMVVAAGFLAWALAGPLLAPLIVAAIGVGTSCGICMNVGLATTVEEVPVAERGGVSSAFFIVIYVMLAFPAIGVGLLAGPLGLRDAGLVFAGVVALLAAAVGVADYTSSRRAGGVRV</sequence>
<dbReference type="GO" id="GO:0022857">
    <property type="term" value="F:transmembrane transporter activity"/>
    <property type="evidence" value="ECO:0007669"/>
    <property type="project" value="InterPro"/>
</dbReference>
<feature type="transmembrane region" description="Helical" evidence="7">
    <location>
        <begin position="206"/>
        <end position="231"/>
    </location>
</feature>
<evidence type="ECO:0000256" key="7">
    <source>
        <dbReference type="SAM" id="Phobius"/>
    </source>
</evidence>
<dbReference type="AlphaFoldDB" id="A0A840FB29"/>
<organism evidence="9 10">
    <name type="scientific">Gordonia humi</name>
    <dbReference type="NCBI Taxonomy" id="686429"/>
    <lineage>
        <taxon>Bacteria</taxon>
        <taxon>Bacillati</taxon>
        <taxon>Actinomycetota</taxon>
        <taxon>Actinomycetes</taxon>
        <taxon>Mycobacteriales</taxon>
        <taxon>Gordoniaceae</taxon>
        <taxon>Gordonia</taxon>
    </lineage>
</organism>
<dbReference type="PROSITE" id="PS50850">
    <property type="entry name" value="MFS"/>
    <property type="match status" value="1"/>
</dbReference>
<dbReference type="GO" id="GO:0005886">
    <property type="term" value="C:plasma membrane"/>
    <property type="evidence" value="ECO:0007669"/>
    <property type="project" value="UniProtKB-SubCell"/>
</dbReference>
<feature type="transmembrane region" description="Helical" evidence="7">
    <location>
        <begin position="362"/>
        <end position="382"/>
    </location>
</feature>
<feature type="transmembrane region" description="Helical" evidence="7">
    <location>
        <begin position="34"/>
        <end position="58"/>
    </location>
</feature>
<feature type="transmembrane region" description="Helical" evidence="7">
    <location>
        <begin position="96"/>
        <end position="118"/>
    </location>
</feature>
<evidence type="ECO:0000256" key="3">
    <source>
        <dbReference type="ARBA" id="ARBA00022475"/>
    </source>
</evidence>
<dbReference type="InterPro" id="IPR050171">
    <property type="entry name" value="MFS_Transporters"/>
</dbReference>
<name>A0A840FB29_9ACTN</name>
<reference evidence="9 10" key="1">
    <citation type="submission" date="2020-08" db="EMBL/GenBank/DDBJ databases">
        <title>Sequencing the genomes of 1000 actinobacteria strains.</title>
        <authorList>
            <person name="Klenk H.-P."/>
        </authorList>
    </citation>
    <scope>NUCLEOTIDE SEQUENCE [LARGE SCALE GENOMIC DNA]</scope>
    <source>
        <strain evidence="9 10">DSM 45298</strain>
    </source>
</reference>
<dbReference type="SUPFAM" id="SSF103473">
    <property type="entry name" value="MFS general substrate transporter"/>
    <property type="match status" value="1"/>
</dbReference>
<keyword evidence="4 7" id="KW-0812">Transmembrane</keyword>
<feature type="transmembrane region" description="Helical" evidence="7">
    <location>
        <begin position="243"/>
        <end position="262"/>
    </location>
</feature>
<feature type="domain" description="Major facilitator superfamily (MFS) profile" evidence="8">
    <location>
        <begin position="5"/>
        <end position="393"/>
    </location>
</feature>
<feature type="transmembrane region" description="Helical" evidence="7">
    <location>
        <begin position="329"/>
        <end position="350"/>
    </location>
</feature>
<comment type="caution">
    <text evidence="9">The sequence shown here is derived from an EMBL/GenBank/DDBJ whole genome shotgun (WGS) entry which is preliminary data.</text>
</comment>
<keyword evidence="3" id="KW-1003">Cell membrane</keyword>
<comment type="subcellular location">
    <subcellularLocation>
        <location evidence="1">Cell membrane</location>
        <topology evidence="1">Multi-pass membrane protein</topology>
    </subcellularLocation>
</comment>
<dbReference type="InterPro" id="IPR036259">
    <property type="entry name" value="MFS_trans_sf"/>
</dbReference>
<gene>
    <name evidence="9" type="ORF">BKA16_003259</name>
</gene>
<feature type="transmembrane region" description="Helical" evidence="7">
    <location>
        <begin position="130"/>
        <end position="151"/>
    </location>
</feature>
<evidence type="ECO:0000256" key="4">
    <source>
        <dbReference type="ARBA" id="ARBA00022692"/>
    </source>
</evidence>
<feature type="transmembrane region" description="Helical" evidence="7">
    <location>
        <begin position="163"/>
        <end position="180"/>
    </location>
</feature>
<dbReference type="Gene3D" id="1.20.1250.20">
    <property type="entry name" value="MFS general substrate transporter like domains"/>
    <property type="match status" value="1"/>
</dbReference>
<feature type="transmembrane region" description="Helical" evidence="7">
    <location>
        <begin position="295"/>
        <end position="317"/>
    </location>
</feature>